<protein>
    <submittedName>
        <fullName evidence="2">Uncharacterized protein</fullName>
    </submittedName>
</protein>
<feature type="transmembrane region" description="Helical" evidence="1">
    <location>
        <begin position="6"/>
        <end position="22"/>
    </location>
</feature>
<accession>A0A7S8WV11</accession>
<name>A0A7S8WV11_TRACO</name>
<evidence type="ECO:0000313" key="2">
    <source>
        <dbReference type="EMBL" id="QPF23630.1"/>
    </source>
</evidence>
<dbReference type="EMBL" id="MT479166">
    <property type="protein sequence ID" value="QPF23630.1"/>
    <property type="molecule type" value="Genomic_DNA"/>
</dbReference>
<organism evidence="2">
    <name type="scientific">Trametes coccinea</name>
    <name type="common">Orange bracket</name>
    <name type="synonym">Pycnoporus coccineus</name>
    <dbReference type="NCBI Taxonomy" id="158605"/>
    <lineage>
        <taxon>Eukaryota</taxon>
        <taxon>Fungi</taxon>
        <taxon>Dikarya</taxon>
        <taxon>Basidiomycota</taxon>
        <taxon>Agaricomycotina</taxon>
        <taxon>Agaricomycetes</taxon>
        <taxon>Polyporales</taxon>
        <taxon>Polyporaceae</taxon>
        <taxon>Trametes</taxon>
    </lineage>
</organism>
<evidence type="ECO:0000256" key="1">
    <source>
        <dbReference type="SAM" id="Phobius"/>
    </source>
</evidence>
<dbReference type="AlphaFoldDB" id="A0A7S8WV11"/>
<dbReference type="GeneID" id="63652994"/>
<feature type="transmembrane region" description="Helical" evidence="1">
    <location>
        <begin position="34"/>
        <end position="58"/>
    </location>
</feature>
<keyword evidence="1" id="KW-1133">Transmembrane helix</keyword>
<keyword evidence="1" id="KW-0472">Membrane</keyword>
<geneLocation type="mitochondrion" evidence="2"/>
<keyword evidence="1" id="KW-0812">Transmembrane</keyword>
<feature type="transmembrane region" description="Helical" evidence="1">
    <location>
        <begin position="314"/>
        <end position="336"/>
    </location>
</feature>
<dbReference type="RefSeq" id="YP_010044389.1">
    <property type="nucleotide sequence ID" value="NC_054272.1"/>
</dbReference>
<gene>
    <name evidence="2" type="primary">orf354</name>
</gene>
<proteinExistence type="predicted"/>
<keyword evidence="2" id="KW-0496">Mitochondrion</keyword>
<sequence>MYIFMFVDSGIIYLFIINRLINIQKMNLTKWDLILLYLVIYHTLSIIIGIFFNILSVYNIELEIEPLFMVDKNTTDSSVNNSVTNTSTIATNTTVGNTSTTTVTQNTIGNNINEHTPNRTVIDRRIILDNGAWSEGVRSVFIYGGAGYKLYLLRGGSPRTRFIITSGALATDLFARVSVNIINDPNYIKNHVMNWKILRDSTNIDGVTVDVTKDQEFMKNITQKFLPENFSLDSLYENILGHVLSYFEAQKVDYPVDLLMDQHHFLSIFLYILIILLFIFILTLGYMTFLLVFREKILSFFQNKFILLYFNIQYKIMYIEYFILSGLILYDFYMIIKISHFLCTYPIDVSINKQ</sequence>
<reference evidence="2" key="1">
    <citation type="journal article" name="Sci. Rep.">
        <title>Comparative mitochondrial genome analysis reveals intron dynamics and gene rearrangements in two Trametes species.</title>
        <authorList>
            <person name="Chen C."/>
            <person name="Li Q."/>
            <person name="Fu R."/>
            <person name="Wang J."/>
            <person name="Deng G."/>
            <person name="Chen X."/>
            <person name="Lu D."/>
        </authorList>
    </citation>
    <scope>NUCLEOTIDE SEQUENCE</scope>
</reference>
<feature type="transmembrane region" description="Helical" evidence="1">
    <location>
        <begin position="268"/>
        <end position="293"/>
    </location>
</feature>